<evidence type="ECO:0000256" key="2">
    <source>
        <dbReference type="ARBA" id="ARBA00022741"/>
    </source>
</evidence>
<keyword evidence="1" id="KW-0436">Ligase</keyword>
<dbReference type="InterPro" id="IPR051538">
    <property type="entry name" value="Acyl-CoA_Synth/Transferase"/>
</dbReference>
<dbReference type="InterPro" id="IPR032875">
    <property type="entry name" value="Succ_CoA_lig_flav_dom"/>
</dbReference>
<dbReference type="EMBL" id="LAZR01000915">
    <property type="protein sequence ID" value="KKN54738.1"/>
    <property type="molecule type" value="Genomic_DNA"/>
</dbReference>
<keyword evidence="2" id="KW-0547">Nucleotide-binding</keyword>
<evidence type="ECO:0000259" key="4">
    <source>
        <dbReference type="SMART" id="SM00881"/>
    </source>
</evidence>
<name>A0A0F9UMB1_9ZZZZ</name>
<dbReference type="SUPFAM" id="SSF52210">
    <property type="entry name" value="Succinyl-CoA synthetase domains"/>
    <property type="match status" value="2"/>
</dbReference>
<accession>A0A0F9UMB1</accession>
<dbReference type="PANTHER" id="PTHR43334:SF1">
    <property type="entry name" value="3-HYDROXYPROPIONATE--COA LIGASE [ADP-FORMING]"/>
    <property type="match status" value="1"/>
</dbReference>
<dbReference type="SMART" id="SM00881">
    <property type="entry name" value="CoA_binding"/>
    <property type="match status" value="1"/>
</dbReference>
<dbReference type="Pfam" id="PF13607">
    <property type="entry name" value="Succ_CoA_lig"/>
    <property type="match status" value="1"/>
</dbReference>
<evidence type="ECO:0000256" key="1">
    <source>
        <dbReference type="ARBA" id="ARBA00022598"/>
    </source>
</evidence>
<dbReference type="GO" id="GO:0005524">
    <property type="term" value="F:ATP binding"/>
    <property type="evidence" value="ECO:0007669"/>
    <property type="project" value="UniProtKB-KW"/>
</dbReference>
<comment type="caution">
    <text evidence="5">The sequence shown here is derived from an EMBL/GenBank/DDBJ whole genome shotgun (WGS) entry which is preliminary data.</text>
</comment>
<dbReference type="SUPFAM" id="SSF51735">
    <property type="entry name" value="NAD(P)-binding Rossmann-fold domains"/>
    <property type="match status" value="1"/>
</dbReference>
<organism evidence="5">
    <name type="scientific">marine sediment metagenome</name>
    <dbReference type="NCBI Taxonomy" id="412755"/>
    <lineage>
        <taxon>unclassified sequences</taxon>
        <taxon>metagenomes</taxon>
        <taxon>ecological metagenomes</taxon>
    </lineage>
</organism>
<dbReference type="AlphaFoldDB" id="A0A0F9UMB1"/>
<gene>
    <name evidence="5" type="ORF">LCGC14_0589380</name>
</gene>
<dbReference type="Gene3D" id="3.40.50.261">
    <property type="entry name" value="Succinyl-CoA synthetase domains"/>
    <property type="match status" value="2"/>
</dbReference>
<dbReference type="InterPro" id="IPR016102">
    <property type="entry name" value="Succinyl-CoA_synth-like"/>
</dbReference>
<keyword evidence="3" id="KW-0067">ATP-binding</keyword>
<dbReference type="Gene3D" id="3.40.50.720">
    <property type="entry name" value="NAD(P)-binding Rossmann-like Domain"/>
    <property type="match status" value="1"/>
</dbReference>
<dbReference type="InterPro" id="IPR003781">
    <property type="entry name" value="CoA-bd"/>
</dbReference>
<dbReference type="GO" id="GO:0016874">
    <property type="term" value="F:ligase activity"/>
    <property type="evidence" value="ECO:0007669"/>
    <property type="project" value="UniProtKB-KW"/>
</dbReference>
<feature type="domain" description="CoA-binding" evidence="4">
    <location>
        <begin position="15"/>
        <end position="110"/>
    </location>
</feature>
<protein>
    <recommendedName>
        <fullName evidence="4">CoA-binding domain-containing protein</fullName>
    </recommendedName>
</protein>
<dbReference type="Pfam" id="PF13380">
    <property type="entry name" value="CoA_binding_2"/>
    <property type="match status" value="1"/>
</dbReference>
<dbReference type="InterPro" id="IPR036291">
    <property type="entry name" value="NAD(P)-bd_dom_sf"/>
</dbReference>
<evidence type="ECO:0000256" key="3">
    <source>
        <dbReference type="ARBA" id="ARBA00022840"/>
    </source>
</evidence>
<proteinExistence type="predicted"/>
<reference evidence="5" key="1">
    <citation type="journal article" date="2015" name="Nature">
        <title>Complex archaea that bridge the gap between prokaryotes and eukaryotes.</title>
        <authorList>
            <person name="Spang A."/>
            <person name="Saw J.H."/>
            <person name="Jorgensen S.L."/>
            <person name="Zaremba-Niedzwiedzka K."/>
            <person name="Martijn J."/>
            <person name="Lind A.E."/>
            <person name="van Eijk R."/>
            <person name="Schleper C."/>
            <person name="Guy L."/>
            <person name="Ettema T.J."/>
        </authorList>
    </citation>
    <scope>NUCLEOTIDE SEQUENCE</scope>
</reference>
<evidence type="ECO:0000313" key="5">
    <source>
        <dbReference type="EMBL" id="KKN54738.1"/>
    </source>
</evidence>
<dbReference type="PANTHER" id="PTHR43334">
    <property type="entry name" value="ACETATE--COA LIGASE [ADP-FORMING]"/>
    <property type="match status" value="1"/>
</dbReference>
<sequence>MSTLKGEQKINFESLFFPRAIGIIGASYDLSGGGFFARSMKNKFRGPIYIFNPKLSGKHLYGHKVYNSILEITDPIDYVILAVPARLTPQLIEEIGQKGVPFCTIFSSGFREVGNENLEEKVLEMARKYKVRIIGPNCIGVYNPKGGLYFAFEQSRKSGNFSGVFQSGGIAQNLAQLAVSYGLYVSKFVSIGNSLDLSHVEFLEYFLHDDYTKIIGLYVENLRSIEVGRNFMRAVQNCNLNRKPVILWRVGYGEATKKAILSHTGGLAGNNAIWKAVGKQTGSCIVGNSNELAAVASAFNLTRLPNTRKIGVIGIGGGSTIEAVDIFERHNLQIPPLSDKIVLKMKRFIPNVNTNITNPIDLGGSGIQPHIYYRTILALDKDPNISSIIFIKDPERFGGFADILEEVGYKDLDLNKEFIRYITKAKRICTKPMYCVMLKINEGFEEYKSRYKFKLKLLNRNVPVFESLELTGSVLDKVNSYREFLQKHGKFPKDF</sequence>